<name>A0A1G2QIJ4_9BACT</name>
<dbReference type="AlphaFoldDB" id="A0A1G2QIJ4"/>
<keyword evidence="1" id="KW-0472">Membrane</keyword>
<dbReference type="STRING" id="1802440.A2569_01360"/>
<evidence type="ECO:0000313" key="2">
    <source>
        <dbReference type="EMBL" id="OHA60193.1"/>
    </source>
</evidence>
<sequence length="118" mass="12946">MNRNLQKTAAWLIPSLVLALPVVVSAQNDVESLLGDVRRWLDLLVPILMGIGLIFFIWGLIQYFRAEGSDDDKKAARSNIVYGIIIFAAIVGIWGLVNIVLETLNINPGQVVTPPPVP</sequence>
<dbReference type="EMBL" id="MHTL01000017">
    <property type="protein sequence ID" value="OHA60193.1"/>
    <property type="molecule type" value="Genomic_DNA"/>
</dbReference>
<feature type="transmembrane region" description="Helical" evidence="1">
    <location>
        <begin position="41"/>
        <end position="61"/>
    </location>
</feature>
<comment type="caution">
    <text evidence="2">The sequence shown here is derived from an EMBL/GenBank/DDBJ whole genome shotgun (WGS) entry which is preliminary data.</text>
</comment>
<evidence type="ECO:0000313" key="3">
    <source>
        <dbReference type="Proteomes" id="UP000177090"/>
    </source>
</evidence>
<accession>A0A1G2QIJ4</accession>
<dbReference type="InterPro" id="IPR043993">
    <property type="entry name" value="T4SS_pilin"/>
</dbReference>
<proteinExistence type="predicted"/>
<dbReference type="Pfam" id="PF18895">
    <property type="entry name" value="T4SS_pilin"/>
    <property type="match status" value="1"/>
</dbReference>
<keyword evidence="1" id="KW-1133">Transmembrane helix</keyword>
<evidence type="ECO:0000256" key="1">
    <source>
        <dbReference type="SAM" id="Phobius"/>
    </source>
</evidence>
<gene>
    <name evidence="2" type="ORF">A2569_01360</name>
</gene>
<dbReference type="Proteomes" id="UP000177090">
    <property type="component" value="Unassembled WGS sequence"/>
</dbReference>
<feature type="transmembrane region" description="Helical" evidence="1">
    <location>
        <begin position="81"/>
        <end position="101"/>
    </location>
</feature>
<protein>
    <submittedName>
        <fullName evidence="2">Uncharacterized protein</fullName>
    </submittedName>
</protein>
<reference evidence="2 3" key="1">
    <citation type="journal article" date="2016" name="Nat. Commun.">
        <title>Thousands of microbial genomes shed light on interconnected biogeochemical processes in an aquifer system.</title>
        <authorList>
            <person name="Anantharaman K."/>
            <person name="Brown C.T."/>
            <person name="Hug L.A."/>
            <person name="Sharon I."/>
            <person name="Castelle C.J."/>
            <person name="Probst A.J."/>
            <person name="Thomas B.C."/>
            <person name="Singh A."/>
            <person name="Wilkins M.J."/>
            <person name="Karaoz U."/>
            <person name="Brodie E.L."/>
            <person name="Williams K.H."/>
            <person name="Hubbard S.S."/>
            <person name="Banfield J.F."/>
        </authorList>
    </citation>
    <scope>NUCLEOTIDE SEQUENCE [LARGE SCALE GENOMIC DNA]</scope>
</reference>
<keyword evidence="1" id="KW-0812">Transmembrane</keyword>
<organism evidence="2 3">
    <name type="scientific">Candidatus Vogelbacteria bacterium RIFOXYD1_FULL_51_18</name>
    <dbReference type="NCBI Taxonomy" id="1802440"/>
    <lineage>
        <taxon>Bacteria</taxon>
        <taxon>Candidatus Vogeliibacteriota</taxon>
    </lineage>
</organism>